<dbReference type="STRING" id="357804.Ping_3135"/>
<evidence type="ECO:0000256" key="4">
    <source>
        <dbReference type="ARBA" id="ARBA00048782"/>
    </source>
</evidence>
<sequence>METIYFSGGCLWGVQEFMKYLPGVERTQVGRVNGATHSTKTAYDGYGECVKMEFNPAIVSLETLIDYLFEIIDPYSINKQGNDVGEKYRTGIYSKETNHLLKAKCHIERLENALNDKNKTRKKVVVEVLPLTNYIPSDNEHQDRLTLFPDDYCHIPLRLLHKYKKKT</sequence>
<feature type="active site" evidence="5">
    <location>
        <position position="10"/>
    </location>
</feature>
<dbReference type="PANTHER" id="PTHR42799:SF2">
    <property type="entry name" value="MITOCHONDRIAL PEPTIDE METHIONINE SULFOXIDE REDUCTASE"/>
    <property type="match status" value="1"/>
</dbReference>
<dbReference type="EMBL" id="CP000510">
    <property type="protein sequence ID" value="ABM04827.1"/>
    <property type="molecule type" value="Genomic_DNA"/>
</dbReference>
<evidence type="ECO:0000256" key="2">
    <source>
        <dbReference type="ARBA" id="ARBA00023002"/>
    </source>
</evidence>
<dbReference type="GO" id="GO:0034599">
    <property type="term" value="P:cellular response to oxidative stress"/>
    <property type="evidence" value="ECO:0007669"/>
    <property type="project" value="TreeGrafter"/>
</dbReference>
<dbReference type="GO" id="GO:0008113">
    <property type="term" value="F:peptide-methionine (S)-S-oxide reductase activity"/>
    <property type="evidence" value="ECO:0007669"/>
    <property type="project" value="UniProtKB-UniRule"/>
</dbReference>
<dbReference type="KEGG" id="pin:Ping_3135"/>
<dbReference type="HOGENOM" id="CLU_031040_10_2_6"/>
<dbReference type="GO" id="GO:0033744">
    <property type="term" value="F:L-methionine:thioredoxin-disulfide S-oxidoreductase activity"/>
    <property type="evidence" value="ECO:0007669"/>
    <property type="project" value="RHEA"/>
</dbReference>
<evidence type="ECO:0000313" key="8">
    <source>
        <dbReference type="EMBL" id="ABM04827.1"/>
    </source>
</evidence>
<protein>
    <recommendedName>
        <fullName evidence="5">Peptide methionine sulfoxide reductase MsrA</fullName>
        <shortName evidence="5">Protein-methionine-S-oxide reductase</shortName>
        <ecNumber evidence="5">1.8.4.11</ecNumber>
    </recommendedName>
    <alternativeName>
        <fullName evidence="5">Peptide-methionine (S)-S-oxide reductase</fullName>
        <shortName evidence="5">Peptide Met(O) reductase</shortName>
    </alternativeName>
</protein>
<dbReference type="GO" id="GO:0005737">
    <property type="term" value="C:cytoplasm"/>
    <property type="evidence" value="ECO:0007669"/>
    <property type="project" value="TreeGrafter"/>
</dbReference>
<name>A1SZB2_PSYIN</name>
<dbReference type="InterPro" id="IPR050162">
    <property type="entry name" value="MsrA_MetSO_reductase"/>
</dbReference>
<dbReference type="InterPro" id="IPR002569">
    <property type="entry name" value="Met_Sox_Rdtase_MsrA_dom"/>
</dbReference>
<keyword evidence="6" id="KW-0175">Coiled coil</keyword>
<comment type="function">
    <text evidence="5">Has an important function as a repair enzyme for proteins that have been inactivated by oxidation. Catalyzes the reversible oxidation-reduction of methionine sulfoxide in proteins to methionine.</text>
</comment>
<evidence type="ECO:0000259" key="7">
    <source>
        <dbReference type="Pfam" id="PF01625"/>
    </source>
</evidence>
<evidence type="ECO:0000256" key="5">
    <source>
        <dbReference type="HAMAP-Rule" id="MF_01401"/>
    </source>
</evidence>
<evidence type="ECO:0000256" key="3">
    <source>
        <dbReference type="ARBA" id="ARBA00047806"/>
    </source>
</evidence>
<comment type="similarity">
    <text evidence="1 5">Belongs to the MsrA Met sulfoxide reductase family.</text>
</comment>
<feature type="domain" description="Peptide methionine sulphoxide reductase MsrA" evidence="7">
    <location>
        <begin position="3"/>
        <end position="154"/>
    </location>
</feature>
<feature type="coiled-coil region" evidence="6">
    <location>
        <begin position="100"/>
        <end position="127"/>
    </location>
</feature>
<evidence type="ECO:0000256" key="1">
    <source>
        <dbReference type="ARBA" id="ARBA00005591"/>
    </source>
</evidence>
<keyword evidence="2 5" id="KW-0560">Oxidoreductase</keyword>
<dbReference type="InterPro" id="IPR036509">
    <property type="entry name" value="Met_Sox_Rdtase_MsrA_sf"/>
</dbReference>
<evidence type="ECO:0000256" key="6">
    <source>
        <dbReference type="SAM" id="Coils"/>
    </source>
</evidence>
<dbReference type="Pfam" id="PF01625">
    <property type="entry name" value="PMSR"/>
    <property type="match status" value="1"/>
</dbReference>
<dbReference type="AlphaFoldDB" id="A1SZB2"/>
<dbReference type="eggNOG" id="COG0225">
    <property type="taxonomic scope" value="Bacteria"/>
</dbReference>
<dbReference type="Proteomes" id="UP000000639">
    <property type="component" value="Chromosome"/>
</dbReference>
<organism evidence="8 9">
    <name type="scientific">Psychromonas ingrahamii (strain DSM 17664 / CCUG 51855 / 37)</name>
    <dbReference type="NCBI Taxonomy" id="357804"/>
    <lineage>
        <taxon>Bacteria</taxon>
        <taxon>Pseudomonadati</taxon>
        <taxon>Pseudomonadota</taxon>
        <taxon>Gammaproteobacteria</taxon>
        <taxon>Alteromonadales</taxon>
        <taxon>Psychromonadaceae</taxon>
        <taxon>Psychromonas</taxon>
    </lineage>
</organism>
<reference evidence="8 9" key="1">
    <citation type="submission" date="2007-01" db="EMBL/GenBank/DDBJ databases">
        <title>Complete sequence of Psychromonas ingrahamii 37.</title>
        <authorList>
            <consortium name="US DOE Joint Genome Institute"/>
            <person name="Copeland A."/>
            <person name="Lucas S."/>
            <person name="Lapidus A."/>
            <person name="Barry K."/>
            <person name="Detter J.C."/>
            <person name="Glavina del Rio T."/>
            <person name="Hammon N."/>
            <person name="Israni S."/>
            <person name="Dalin E."/>
            <person name="Tice H."/>
            <person name="Pitluck S."/>
            <person name="Thompson L.S."/>
            <person name="Brettin T."/>
            <person name="Bruce D."/>
            <person name="Han C."/>
            <person name="Tapia R."/>
            <person name="Schmutz J."/>
            <person name="Larimer F."/>
            <person name="Land M."/>
            <person name="Hauser L."/>
            <person name="Kyrpides N."/>
            <person name="Ivanova N."/>
            <person name="Staley J."/>
            <person name="Richardson P."/>
        </authorList>
    </citation>
    <scope>NUCLEOTIDE SEQUENCE [LARGE SCALE GENOMIC DNA]</scope>
    <source>
        <strain evidence="8 9">37</strain>
    </source>
</reference>
<proteinExistence type="inferred from homology"/>
<dbReference type="PANTHER" id="PTHR42799">
    <property type="entry name" value="MITOCHONDRIAL PEPTIDE METHIONINE SULFOXIDE REDUCTASE"/>
    <property type="match status" value="1"/>
</dbReference>
<dbReference type="NCBIfam" id="NF004038">
    <property type="entry name" value="PRK05528.1"/>
    <property type="match status" value="1"/>
</dbReference>
<dbReference type="SUPFAM" id="SSF55068">
    <property type="entry name" value="Peptide methionine sulfoxide reductase"/>
    <property type="match status" value="1"/>
</dbReference>
<keyword evidence="9" id="KW-1185">Reference proteome</keyword>
<dbReference type="RefSeq" id="WP_011771381.1">
    <property type="nucleotide sequence ID" value="NC_008709.1"/>
</dbReference>
<accession>A1SZB2</accession>
<gene>
    <name evidence="5" type="primary">msrA</name>
    <name evidence="8" type="ordered locus">Ping_3135</name>
</gene>
<dbReference type="OrthoDB" id="4174719at2"/>
<comment type="catalytic activity">
    <reaction evidence="4 5">
        <text>[thioredoxin]-disulfide + L-methionine + H2O = L-methionine (S)-S-oxide + [thioredoxin]-dithiol</text>
        <dbReference type="Rhea" id="RHEA:19993"/>
        <dbReference type="Rhea" id="RHEA-COMP:10698"/>
        <dbReference type="Rhea" id="RHEA-COMP:10700"/>
        <dbReference type="ChEBI" id="CHEBI:15377"/>
        <dbReference type="ChEBI" id="CHEBI:29950"/>
        <dbReference type="ChEBI" id="CHEBI:50058"/>
        <dbReference type="ChEBI" id="CHEBI:57844"/>
        <dbReference type="ChEBI" id="CHEBI:58772"/>
        <dbReference type="EC" id="1.8.4.11"/>
    </reaction>
</comment>
<comment type="catalytic activity">
    <reaction evidence="3 5">
        <text>L-methionyl-[protein] + [thioredoxin]-disulfide + H2O = L-methionyl-(S)-S-oxide-[protein] + [thioredoxin]-dithiol</text>
        <dbReference type="Rhea" id="RHEA:14217"/>
        <dbReference type="Rhea" id="RHEA-COMP:10698"/>
        <dbReference type="Rhea" id="RHEA-COMP:10700"/>
        <dbReference type="Rhea" id="RHEA-COMP:12313"/>
        <dbReference type="Rhea" id="RHEA-COMP:12315"/>
        <dbReference type="ChEBI" id="CHEBI:15377"/>
        <dbReference type="ChEBI" id="CHEBI:16044"/>
        <dbReference type="ChEBI" id="CHEBI:29950"/>
        <dbReference type="ChEBI" id="CHEBI:44120"/>
        <dbReference type="ChEBI" id="CHEBI:50058"/>
        <dbReference type="EC" id="1.8.4.11"/>
    </reaction>
</comment>
<dbReference type="HAMAP" id="MF_01401">
    <property type="entry name" value="MsrA"/>
    <property type="match status" value="1"/>
</dbReference>
<dbReference type="EC" id="1.8.4.11" evidence="5"/>
<dbReference type="Gene3D" id="3.30.1060.10">
    <property type="entry name" value="Peptide methionine sulphoxide reductase MsrA"/>
    <property type="match status" value="1"/>
</dbReference>
<evidence type="ECO:0000313" key="9">
    <source>
        <dbReference type="Proteomes" id="UP000000639"/>
    </source>
</evidence>